<dbReference type="InterPro" id="IPR038765">
    <property type="entry name" value="Papain-like_cys_pep_sf"/>
</dbReference>
<feature type="domain" description="NlpC/P60" evidence="9">
    <location>
        <begin position="281"/>
        <end position="407"/>
    </location>
</feature>
<feature type="domain" description="LysM" evidence="8">
    <location>
        <begin position="23"/>
        <end position="66"/>
    </location>
</feature>
<evidence type="ECO:0000313" key="10">
    <source>
        <dbReference type="EMBL" id="SFB21732.1"/>
    </source>
</evidence>
<comment type="similarity">
    <text evidence="1">Belongs to the peptidase C40 family.</text>
</comment>
<dbReference type="RefSeq" id="WP_091476973.1">
    <property type="nucleotide sequence ID" value="NZ_FOJT01000005.1"/>
</dbReference>
<keyword evidence="5" id="KW-0378">Hydrolase</keyword>
<dbReference type="InterPro" id="IPR036779">
    <property type="entry name" value="LysM_dom_sf"/>
</dbReference>
<sequence>MKHITLLLFFFITINVFSQENNIKHIVAKGESVYQIAKKYNVKQDDIFRLNPESKNKLKLNSVLLIPKAEVVLDKKATTITHEVLPKQTLYGISKQYKVSIDDIKKANPIIEKEGLEIGLQLIIPVDKNYKPEKVIVSEPSKPIKNIEPEKQTIISDEEEMTHLVLAKETKYGISKKYGVSISELEKLNPEIVKELPIGFHLLIKKGIKKETVVAEAPVIKEIKNKLESKKKEEVKPQIEEESDEETEEATAATPQIRILEIIPHKDEEEVAAKPLSTEGMSKAELLIATASENIGVRYRSGGTSKEGFDCSGLMINTFSTYDIKLPRSSSEMARFGSNVNESEAQKGDLIFFATMGKGRVSHVGMVVEVVGDEIKFIHSSTSAGVIISSNKEAYYAKRFVKINRVLE</sequence>
<dbReference type="InterPro" id="IPR052062">
    <property type="entry name" value="Murein_DD/LD_carboxypeptidase"/>
</dbReference>
<accession>A0A1I0Z8J5</accession>
<evidence type="ECO:0000256" key="1">
    <source>
        <dbReference type="ARBA" id="ARBA00007074"/>
    </source>
</evidence>
<dbReference type="Gene3D" id="3.10.350.10">
    <property type="entry name" value="LysM domain"/>
    <property type="match status" value="3"/>
</dbReference>
<dbReference type="InterPro" id="IPR000064">
    <property type="entry name" value="NLP_P60_dom"/>
</dbReference>
<dbReference type="CDD" id="cd00118">
    <property type="entry name" value="LysM"/>
    <property type="match status" value="3"/>
</dbReference>
<name>A0A1I0Z8J5_9FLAO</name>
<evidence type="ECO:0000259" key="8">
    <source>
        <dbReference type="PROSITE" id="PS51782"/>
    </source>
</evidence>
<evidence type="ECO:0000256" key="2">
    <source>
        <dbReference type="ARBA" id="ARBA00022670"/>
    </source>
</evidence>
<keyword evidence="4" id="KW-0677">Repeat</keyword>
<evidence type="ECO:0000256" key="3">
    <source>
        <dbReference type="ARBA" id="ARBA00022729"/>
    </source>
</evidence>
<dbReference type="STRING" id="498292.SAMN05660845_2086"/>
<evidence type="ECO:0000259" key="9">
    <source>
        <dbReference type="PROSITE" id="PS51935"/>
    </source>
</evidence>
<reference evidence="11" key="1">
    <citation type="submission" date="2016-10" db="EMBL/GenBank/DDBJ databases">
        <authorList>
            <person name="Varghese N."/>
            <person name="Submissions S."/>
        </authorList>
    </citation>
    <scope>NUCLEOTIDE SEQUENCE [LARGE SCALE GENOMIC DNA]</scope>
    <source>
        <strain evidence="11">DSM 21789</strain>
    </source>
</reference>
<dbReference type="OrthoDB" id="9807055at2"/>
<keyword evidence="6" id="KW-0788">Thiol protease</keyword>
<feature type="region of interest" description="Disordered" evidence="7">
    <location>
        <begin position="231"/>
        <end position="253"/>
    </location>
</feature>
<keyword evidence="2" id="KW-0645">Protease</keyword>
<evidence type="ECO:0000256" key="4">
    <source>
        <dbReference type="ARBA" id="ARBA00022737"/>
    </source>
</evidence>
<dbReference type="AlphaFoldDB" id="A0A1I0Z8J5"/>
<evidence type="ECO:0000256" key="5">
    <source>
        <dbReference type="ARBA" id="ARBA00022801"/>
    </source>
</evidence>
<evidence type="ECO:0000313" key="11">
    <source>
        <dbReference type="Proteomes" id="UP000199604"/>
    </source>
</evidence>
<proteinExistence type="inferred from homology"/>
<dbReference type="PANTHER" id="PTHR47360:SF1">
    <property type="entry name" value="ENDOPEPTIDASE NLPC-RELATED"/>
    <property type="match status" value="1"/>
</dbReference>
<keyword evidence="11" id="KW-1185">Reference proteome</keyword>
<dbReference type="Gene3D" id="3.90.1720.10">
    <property type="entry name" value="endopeptidase domain like (from Nostoc punctiforme)"/>
    <property type="match status" value="1"/>
</dbReference>
<feature type="domain" description="LysM" evidence="8">
    <location>
        <begin position="161"/>
        <end position="204"/>
    </location>
</feature>
<dbReference type="GO" id="GO:0006508">
    <property type="term" value="P:proteolysis"/>
    <property type="evidence" value="ECO:0007669"/>
    <property type="project" value="UniProtKB-KW"/>
</dbReference>
<feature type="compositionally biased region" description="Acidic residues" evidence="7">
    <location>
        <begin position="240"/>
        <end position="249"/>
    </location>
</feature>
<dbReference type="PROSITE" id="PS51935">
    <property type="entry name" value="NLPC_P60"/>
    <property type="match status" value="1"/>
</dbReference>
<dbReference type="InterPro" id="IPR018392">
    <property type="entry name" value="LysM"/>
</dbReference>
<feature type="domain" description="LysM" evidence="8">
    <location>
        <begin position="80"/>
        <end position="124"/>
    </location>
</feature>
<dbReference type="Pfam" id="PF00877">
    <property type="entry name" value="NLPC_P60"/>
    <property type="match status" value="1"/>
</dbReference>
<evidence type="ECO:0000256" key="6">
    <source>
        <dbReference type="ARBA" id="ARBA00022807"/>
    </source>
</evidence>
<dbReference type="Proteomes" id="UP000199604">
    <property type="component" value="Unassembled WGS sequence"/>
</dbReference>
<dbReference type="PANTHER" id="PTHR47360">
    <property type="entry name" value="MUREIN DD-ENDOPEPTIDASE MEPS/MUREIN LD-CARBOXYPEPTIDASE"/>
    <property type="match status" value="1"/>
</dbReference>
<dbReference type="EMBL" id="FOJT01000005">
    <property type="protein sequence ID" value="SFB21732.1"/>
    <property type="molecule type" value="Genomic_DNA"/>
</dbReference>
<gene>
    <name evidence="10" type="ORF">SAMN05660845_2086</name>
</gene>
<dbReference type="SMART" id="SM00257">
    <property type="entry name" value="LysM"/>
    <property type="match status" value="3"/>
</dbReference>
<dbReference type="GO" id="GO:0008234">
    <property type="term" value="F:cysteine-type peptidase activity"/>
    <property type="evidence" value="ECO:0007669"/>
    <property type="project" value="UniProtKB-KW"/>
</dbReference>
<dbReference type="Pfam" id="PF01476">
    <property type="entry name" value="LysM"/>
    <property type="match status" value="3"/>
</dbReference>
<dbReference type="PROSITE" id="PS51782">
    <property type="entry name" value="LYSM"/>
    <property type="match status" value="3"/>
</dbReference>
<protein>
    <submittedName>
        <fullName evidence="10">LysM domain-containing protein</fullName>
    </submittedName>
</protein>
<dbReference type="SUPFAM" id="SSF54106">
    <property type="entry name" value="LysM domain"/>
    <property type="match status" value="3"/>
</dbReference>
<organism evidence="10 11">
    <name type="scientific">Flavobacterium swingsii</name>
    <dbReference type="NCBI Taxonomy" id="498292"/>
    <lineage>
        <taxon>Bacteria</taxon>
        <taxon>Pseudomonadati</taxon>
        <taxon>Bacteroidota</taxon>
        <taxon>Flavobacteriia</taxon>
        <taxon>Flavobacteriales</taxon>
        <taxon>Flavobacteriaceae</taxon>
        <taxon>Flavobacterium</taxon>
    </lineage>
</organism>
<keyword evidence="3" id="KW-0732">Signal</keyword>
<dbReference type="SUPFAM" id="SSF54001">
    <property type="entry name" value="Cysteine proteinases"/>
    <property type="match status" value="1"/>
</dbReference>
<evidence type="ECO:0000256" key="7">
    <source>
        <dbReference type="SAM" id="MobiDB-lite"/>
    </source>
</evidence>